<dbReference type="Proteomes" id="UP000236023">
    <property type="component" value="Unassembled WGS sequence"/>
</dbReference>
<dbReference type="RefSeq" id="WP_102895843.1">
    <property type="nucleotide sequence ID" value="NZ_JAMOHU010000071.1"/>
</dbReference>
<protein>
    <recommendedName>
        <fullName evidence="3">DUF3077 domain-containing protein</fullName>
    </recommendedName>
</protein>
<comment type="caution">
    <text evidence="1">The sequence shown here is derived from an EMBL/GenBank/DDBJ whole genome shotgun (WGS) entry which is preliminary data.</text>
</comment>
<reference evidence="1 2" key="1">
    <citation type="submission" date="2018-01" db="EMBL/GenBank/DDBJ databases">
        <title>Denitrification phenotypes of diverse strains of Pseudomonas stutzeri.</title>
        <authorList>
            <person name="Milligan D.A."/>
            <person name="Bergaust L."/>
            <person name="Bakken L.R."/>
            <person name="Frostegard A."/>
        </authorList>
    </citation>
    <scope>NUCLEOTIDE SEQUENCE [LARGE SCALE GENOMIC DNA]</scope>
    <source>
        <strain evidence="1 2">24a75</strain>
    </source>
</reference>
<organism evidence="1 2">
    <name type="scientific">Stutzerimonas stutzeri</name>
    <name type="common">Pseudomonas stutzeri</name>
    <dbReference type="NCBI Taxonomy" id="316"/>
    <lineage>
        <taxon>Bacteria</taxon>
        <taxon>Pseudomonadati</taxon>
        <taxon>Pseudomonadota</taxon>
        <taxon>Gammaproteobacteria</taxon>
        <taxon>Pseudomonadales</taxon>
        <taxon>Pseudomonadaceae</taxon>
        <taxon>Stutzerimonas</taxon>
    </lineage>
</organism>
<name>A0A2N8SPW2_STUST</name>
<evidence type="ECO:0008006" key="3">
    <source>
        <dbReference type="Google" id="ProtNLM"/>
    </source>
</evidence>
<evidence type="ECO:0000313" key="1">
    <source>
        <dbReference type="EMBL" id="PNG04509.1"/>
    </source>
</evidence>
<sequence>MAKTTSTVIPFPKRVDPLTCLDPSACYFQIAAELRVAMLHRLFSLLARSAASTSDEESLRETCSHARELLNDVVVLYRSSLAQAAGREEDE</sequence>
<accession>A0A2N8SPW2</accession>
<gene>
    <name evidence="1" type="ORF">CXK94_21850</name>
</gene>
<dbReference type="AlphaFoldDB" id="A0A2N8SPW2"/>
<proteinExistence type="predicted"/>
<dbReference type="EMBL" id="POUT01000023">
    <property type="protein sequence ID" value="PNG04509.1"/>
    <property type="molecule type" value="Genomic_DNA"/>
</dbReference>
<evidence type="ECO:0000313" key="2">
    <source>
        <dbReference type="Proteomes" id="UP000236023"/>
    </source>
</evidence>